<evidence type="ECO:0000313" key="3">
    <source>
        <dbReference type="Proteomes" id="UP000619260"/>
    </source>
</evidence>
<dbReference type="AlphaFoldDB" id="A0A8J3YQW6"/>
<feature type="region of interest" description="Disordered" evidence="1">
    <location>
        <begin position="36"/>
        <end position="286"/>
    </location>
</feature>
<dbReference type="Proteomes" id="UP000619260">
    <property type="component" value="Unassembled WGS sequence"/>
</dbReference>
<keyword evidence="3" id="KW-1185">Reference proteome</keyword>
<feature type="compositionally biased region" description="Basic and acidic residues" evidence="1">
    <location>
        <begin position="206"/>
        <end position="225"/>
    </location>
</feature>
<reference evidence="2" key="1">
    <citation type="submission" date="2021-01" db="EMBL/GenBank/DDBJ databases">
        <title>Whole genome shotgun sequence of Virgisporangium aliadipatigenens NBRC 105644.</title>
        <authorList>
            <person name="Komaki H."/>
            <person name="Tamura T."/>
        </authorList>
    </citation>
    <scope>NUCLEOTIDE SEQUENCE</scope>
    <source>
        <strain evidence="2">NBRC 105644</strain>
    </source>
</reference>
<feature type="compositionally biased region" description="Basic and acidic residues" evidence="1">
    <location>
        <begin position="263"/>
        <end position="278"/>
    </location>
</feature>
<proteinExistence type="predicted"/>
<feature type="compositionally biased region" description="Basic residues" evidence="1">
    <location>
        <begin position="252"/>
        <end position="262"/>
    </location>
</feature>
<name>A0A8J3YQW6_9ACTN</name>
<comment type="caution">
    <text evidence="2">The sequence shown here is derived from an EMBL/GenBank/DDBJ whole genome shotgun (WGS) entry which is preliminary data.</text>
</comment>
<organism evidence="2 3">
    <name type="scientific">Virgisporangium aliadipatigenens</name>
    <dbReference type="NCBI Taxonomy" id="741659"/>
    <lineage>
        <taxon>Bacteria</taxon>
        <taxon>Bacillati</taxon>
        <taxon>Actinomycetota</taxon>
        <taxon>Actinomycetes</taxon>
        <taxon>Micromonosporales</taxon>
        <taxon>Micromonosporaceae</taxon>
        <taxon>Virgisporangium</taxon>
    </lineage>
</organism>
<protein>
    <submittedName>
        <fullName evidence="2">Uncharacterized protein</fullName>
    </submittedName>
</protein>
<evidence type="ECO:0000256" key="1">
    <source>
        <dbReference type="SAM" id="MobiDB-lite"/>
    </source>
</evidence>
<feature type="compositionally biased region" description="Basic and acidic residues" evidence="1">
    <location>
        <begin position="232"/>
        <end position="246"/>
    </location>
</feature>
<sequence>MVLTLPTRPCGWVGTARCRTVTAVVARTNSCTPKTNTIAPATQGEAMSADGVQAEASRGVAHEHRPGRAEPEVEHEDRQRRRAHRRVADRPAHALDDVALHAAPFDRLDRGQRDARHEQHRRADEHRLGQERPRPPGREQHRADRRPGEAVERDDAGLDAGVRGGEVVPAHQHRREGARGVVGEDLGRPEQAQRQQHQPVRLGAGEQRRDEADEDHGADGVRGEDDAPAVEAVREGTRVQAEDQRWRPAQQRGRRHHERVRRQRGDEQRTCRPGDASRRCSACGPGQVVPNSFSFFSRTAETDSLDRINIRANG</sequence>
<evidence type="ECO:0000313" key="2">
    <source>
        <dbReference type="EMBL" id="GIJ48345.1"/>
    </source>
</evidence>
<accession>A0A8J3YQW6</accession>
<dbReference type="EMBL" id="BOPF01000020">
    <property type="protein sequence ID" value="GIJ48345.1"/>
    <property type="molecule type" value="Genomic_DNA"/>
</dbReference>
<gene>
    <name evidence="2" type="ORF">Val02_52310</name>
</gene>
<feature type="compositionally biased region" description="Basic and acidic residues" evidence="1">
    <location>
        <begin position="60"/>
        <end position="79"/>
    </location>
</feature>
<feature type="compositionally biased region" description="Basic and acidic residues" evidence="1">
    <location>
        <begin position="86"/>
        <end position="156"/>
    </location>
</feature>